<name>A0A0P1F2M1_9RHOB</name>
<feature type="transmembrane region" description="Helical" evidence="1">
    <location>
        <begin position="37"/>
        <end position="55"/>
    </location>
</feature>
<dbReference type="Proteomes" id="UP000051298">
    <property type="component" value="Unassembled WGS sequence"/>
</dbReference>
<evidence type="ECO:0000313" key="2">
    <source>
        <dbReference type="EMBL" id="CUH61852.1"/>
    </source>
</evidence>
<accession>A0A0P1F2M1</accession>
<keyword evidence="1" id="KW-0812">Transmembrane</keyword>
<dbReference type="RefSeq" id="WP_058124460.1">
    <property type="nucleotide sequence ID" value="NZ_CYRX01000033.1"/>
</dbReference>
<dbReference type="AlphaFoldDB" id="A0A0P1F2M1"/>
<feature type="transmembrane region" description="Helical" evidence="1">
    <location>
        <begin position="12"/>
        <end position="30"/>
    </location>
</feature>
<organism evidence="2 3">
    <name type="scientific">Thalassobacter stenotrophicus</name>
    <dbReference type="NCBI Taxonomy" id="266809"/>
    <lineage>
        <taxon>Bacteria</taxon>
        <taxon>Pseudomonadati</taxon>
        <taxon>Pseudomonadota</taxon>
        <taxon>Alphaproteobacteria</taxon>
        <taxon>Rhodobacterales</taxon>
        <taxon>Roseobacteraceae</taxon>
        <taxon>Thalassobacter</taxon>
    </lineage>
</organism>
<gene>
    <name evidence="2" type="ORF">THS5294_03165</name>
</gene>
<sequence length="79" mass="8459">MTELPPIGDPGLFIVLMTVLMALGASSVMSGWAERRFPWLGVLVTIVASCGFAWVGSQEGIALDTIPVAFVEILARLIR</sequence>
<keyword evidence="1" id="KW-0472">Membrane</keyword>
<dbReference type="EMBL" id="CYRX01000033">
    <property type="protein sequence ID" value="CUH61852.1"/>
    <property type="molecule type" value="Genomic_DNA"/>
</dbReference>
<evidence type="ECO:0000313" key="3">
    <source>
        <dbReference type="Proteomes" id="UP000051298"/>
    </source>
</evidence>
<keyword evidence="1" id="KW-1133">Transmembrane helix</keyword>
<dbReference type="STRING" id="266809.PM03_01230"/>
<evidence type="ECO:0000256" key="1">
    <source>
        <dbReference type="SAM" id="Phobius"/>
    </source>
</evidence>
<protein>
    <submittedName>
        <fullName evidence="2">Uncharacterized protein</fullName>
    </submittedName>
</protein>
<proteinExistence type="predicted"/>
<reference evidence="2 3" key="1">
    <citation type="submission" date="2015-09" db="EMBL/GenBank/DDBJ databases">
        <authorList>
            <consortium name="Swine Surveillance"/>
        </authorList>
    </citation>
    <scope>NUCLEOTIDE SEQUENCE [LARGE SCALE GENOMIC DNA]</scope>
    <source>
        <strain evidence="2 3">CECT 5294</strain>
    </source>
</reference>